<feature type="compositionally biased region" description="Basic and acidic residues" evidence="4">
    <location>
        <begin position="100"/>
        <end position="113"/>
    </location>
</feature>
<dbReference type="Pfam" id="PF00886">
    <property type="entry name" value="Ribosomal_S16"/>
    <property type="match status" value="1"/>
</dbReference>
<dbReference type="GO" id="GO:0003735">
    <property type="term" value="F:structural constituent of ribosome"/>
    <property type="evidence" value="ECO:0007669"/>
    <property type="project" value="InterPro"/>
</dbReference>
<dbReference type="RefSeq" id="WP_153343115.1">
    <property type="nucleotide sequence ID" value="NZ_WIVE01000021.1"/>
</dbReference>
<dbReference type="AlphaFoldDB" id="A0A7X1ZFN5"/>
<dbReference type="GO" id="GO:0006412">
    <property type="term" value="P:translation"/>
    <property type="evidence" value="ECO:0007669"/>
    <property type="project" value="UniProtKB-UniRule"/>
</dbReference>
<dbReference type="PANTHER" id="PTHR12919:SF20">
    <property type="entry name" value="SMALL RIBOSOMAL SUBUNIT PROTEIN BS16M"/>
    <property type="match status" value="1"/>
</dbReference>
<dbReference type="PANTHER" id="PTHR12919">
    <property type="entry name" value="30S RIBOSOMAL PROTEIN S16"/>
    <property type="match status" value="1"/>
</dbReference>
<sequence>MSLKIRLARGGAKKRPFYRIVLADSRWPRDGRFLEKLGTYNPLLPREHEERIRLKEDRIRHWMANGARPTDRVAKFLAEAGLMDPLPRPEQTKKSQPKAKAQERLREAREKAEAAAAAAAEAEGAASE</sequence>
<keyword evidence="6" id="KW-1185">Reference proteome</keyword>
<feature type="region of interest" description="Disordered" evidence="4">
    <location>
        <begin position="81"/>
        <end position="128"/>
    </location>
</feature>
<evidence type="ECO:0000256" key="1">
    <source>
        <dbReference type="ARBA" id="ARBA00022980"/>
    </source>
</evidence>
<protein>
    <recommendedName>
        <fullName evidence="3">Small ribosomal subunit protein bS16</fullName>
    </recommendedName>
</protein>
<dbReference type="GO" id="GO:0015935">
    <property type="term" value="C:small ribosomal subunit"/>
    <property type="evidence" value="ECO:0007669"/>
    <property type="project" value="TreeGrafter"/>
</dbReference>
<dbReference type="SUPFAM" id="SSF54565">
    <property type="entry name" value="Ribosomal protein S16"/>
    <property type="match status" value="1"/>
</dbReference>
<organism evidence="5 6">
    <name type="scientific">Roseospira navarrensis</name>
    <dbReference type="NCBI Taxonomy" id="140058"/>
    <lineage>
        <taxon>Bacteria</taxon>
        <taxon>Pseudomonadati</taxon>
        <taxon>Pseudomonadota</taxon>
        <taxon>Alphaproteobacteria</taxon>
        <taxon>Rhodospirillales</taxon>
        <taxon>Rhodospirillaceae</taxon>
        <taxon>Roseospira</taxon>
    </lineage>
</organism>
<evidence type="ECO:0000313" key="6">
    <source>
        <dbReference type="Proteomes" id="UP000434582"/>
    </source>
</evidence>
<dbReference type="PROSITE" id="PS00732">
    <property type="entry name" value="RIBOSOMAL_S16"/>
    <property type="match status" value="1"/>
</dbReference>
<accession>A0A7X1ZFN5</accession>
<evidence type="ECO:0000256" key="4">
    <source>
        <dbReference type="SAM" id="MobiDB-lite"/>
    </source>
</evidence>
<dbReference type="InterPro" id="IPR000307">
    <property type="entry name" value="Ribosomal_bS16"/>
</dbReference>
<dbReference type="Gene3D" id="3.30.1320.10">
    <property type="match status" value="1"/>
</dbReference>
<gene>
    <name evidence="3 5" type="primary">rpsP</name>
    <name evidence="5" type="ORF">GHC57_08355</name>
</gene>
<comment type="similarity">
    <text evidence="3">Belongs to the bacterial ribosomal protein bS16 family.</text>
</comment>
<dbReference type="InterPro" id="IPR020592">
    <property type="entry name" value="Ribosomal_bS16_CS"/>
</dbReference>
<dbReference type="NCBIfam" id="TIGR00002">
    <property type="entry name" value="S16"/>
    <property type="match status" value="1"/>
</dbReference>
<dbReference type="Proteomes" id="UP000434582">
    <property type="component" value="Unassembled WGS sequence"/>
</dbReference>
<dbReference type="OrthoDB" id="9807878at2"/>
<dbReference type="InterPro" id="IPR023803">
    <property type="entry name" value="Ribosomal_bS16_dom_sf"/>
</dbReference>
<reference evidence="5 6" key="1">
    <citation type="submission" date="2019-10" db="EMBL/GenBank/DDBJ databases">
        <title>Draft whole-genome sequence of the purple nonsulfur photosynthetic bacterium Roseospira navarrensis DSM 15114.</title>
        <authorList>
            <person name="Kyndt J.A."/>
            <person name="Meyer T.E."/>
        </authorList>
    </citation>
    <scope>NUCLEOTIDE SEQUENCE [LARGE SCALE GENOMIC DNA]</scope>
    <source>
        <strain evidence="5 6">DSM 15114</strain>
    </source>
</reference>
<comment type="caution">
    <text evidence="5">The sequence shown here is derived from an EMBL/GenBank/DDBJ whole genome shotgun (WGS) entry which is preliminary data.</text>
</comment>
<dbReference type="HAMAP" id="MF_00385">
    <property type="entry name" value="Ribosomal_bS16"/>
    <property type="match status" value="1"/>
</dbReference>
<evidence type="ECO:0000256" key="2">
    <source>
        <dbReference type="ARBA" id="ARBA00023274"/>
    </source>
</evidence>
<name>A0A7X1ZFN5_9PROT</name>
<keyword evidence="1 3" id="KW-0689">Ribosomal protein</keyword>
<evidence type="ECO:0000313" key="5">
    <source>
        <dbReference type="EMBL" id="MQX36527.1"/>
    </source>
</evidence>
<keyword evidence="2 3" id="KW-0687">Ribonucleoprotein</keyword>
<dbReference type="EMBL" id="WIVE01000021">
    <property type="protein sequence ID" value="MQX36527.1"/>
    <property type="molecule type" value="Genomic_DNA"/>
</dbReference>
<dbReference type="GO" id="GO:0005737">
    <property type="term" value="C:cytoplasm"/>
    <property type="evidence" value="ECO:0007669"/>
    <property type="project" value="UniProtKB-ARBA"/>
</dbReference>
<feature type="compositionally biased region" description="Low complexity" evidence="4">
    <location>
        <begin position="114"/>
        <end position="128"/>
    </location>
</feature>
<evidence type="ECO:0000256" key="3">
    <source>
        <dbReference type="HAMAP-Rule" id="MF_00385"/>
    </source>
</evidence>
<proteinExistence type="inferred from homology"/>